<keyword evidence="1" id="KW-0812">Transmembrane</keyword>
<dbReference type="AlphaFoldDB" id="A0A518F0B5"/>
<dbReference type="InterPro" id="IPR052173">
    <property type="entry name" value="Beta-lactam_resp_regulator"/>
</dbReference>
<dbReference type="Pfam" id="PF05569">
    <property type="entry name" value="Peptidase_M56"/>
    <property type="match status" value="1"/>
</dbReference>
<evidence type="ECO:0000259" key="2">
    <source>
        <dbReference type="Pfam" id="PF05569"/>
    </source>
</evidence>
<dbReference type="PANTHER" id="PTHR34978">
    <property type="entry name" value="POSSIBLE SENSOR-TRANSDUCER PROTEIN BLAR"/>
    <property type="match status" value="1"/>
</dbReference>
<dbReference type="OrthoDB" id="291597at2"/>
<protein>
    <submittedName>
        <fullName evidence="3">Protease HtpX</fullName>
    </submittedName>
</protein>
<dbReference type="Proteomes" id="UP000320390">
    <property type="component" value="Chromosome"/>
</dbReference>
<keyword evidence="3" id="KW-0645">Protease</keyword>
<dbReference type="InterPro" id="IPR008756">
    <property type="entry name" value="Peptidase_M56"/>
</dbReference>
<evidence type="ECO:0000313" key="3">
    <source>
        <dbReference type="EMBL" id="QDV09788.1"/>
    </source>
</evidence>
<feature type="domain" description="Peptidase M56" evidence="2">
    <location>
        <begin position="166"/>
        <end position="358"/>
    </location>
</feature>
<feature type="transmembrane region" description="Helical" evidence="1">
    <location>
        <begin position="26"/>
        <end position="48"/>
    </location>
</feature>
<keyword evidence="1" id="KW-0472">Membrane</keyword>
<accession>A0A518F0B5</accession>
<reference evidence="3 4" key="1">
    <citation type="submission" date="2019-02" db="EMBL/GenBank/DDBJ databases">
        <title>Deep-cultivation of Planctomycetes and their phenomic and genomic characterization uncovers novel biology.</title>
        <authorList>
            <person name="Wiegand S."/>
            <person name="Jogler M."/>
            <person name="Boedeker C."/>
            <person name="Pinto D."/>
            <person name="Vollmers J."/>
            <person name="Rivas-Marin E."/>
            <person name="Kohn T."/>
            <person name="Peeters S.H."/>
            <person name="Heuer A."/>
            <person name="Rast P."/>
            <person name="Oberbeckmann S."/>
            <person name="Bunk B."/>
            <person name="Jeske O."/>
            <person name="Meyerdierks A."/>
            <person name="Storesund J.E."/>
            <person name="Kallscheuer N."/>
            <person name="Luecker S."/>
            <person name="Lage O.M."/>
            <person name="Pohl T."/>
            <person name="Merkel B.J."/>
            <person name="Hornburger P."/>
            <person name="Mueller R.-W."/>
            <person name="Bruemmer F."/>
            <person name="Labrenz M."/>
            <person name="Spormann A.M."/>
            <person name="Op den Camp H."/>
            <person name="Overmann J."/>
            <person name="Amann R."/>
            <person name="Jetten M.S.M."/>
            <person name="Mascher T."/>
            <person name="Medema M.H."/>
            <person name="Devos D.P."/>
            <person name="Kaster A.-K."/>
            <person name="Ovreas L."/>
            <person name="Rohde M."/>
            <person name="Galperin M.Y."/>
            <person name="Jogler C."/>
        </authorList>
    </citation>
    <scope>NUCLEOTIDE SEQUENCE [LARGE SCALE GENOMIC DNA]</scope>
    <source>
        <strain evidence="3 4">Poly30</strain>
    </source>
</reference>
<keyword evidence="4" id="KW-1185">Reference proteome</keyword>
<dbReference type="EMBL" id="CP036434">
    <property type="protein sequence ID" value="QDV09788.1"/>
    <property type="molecule type" value="Genomic_DNA"/>
</dbReference>
<sequence>MSFTPSFESLQSSLTAFLDGDVPGQISAWLATYLVHGVCLFLLAAIAVRMVKSARIGEQLWRAALFGPLVTASLQLGAGLQPALGHWELPGGSTRTEPTPAAQPVNRAGGRAPLELREAVILARLEELGQQLSLVAAGGAPSGGSADASVSPAAADESHDPMGLGALLALMAVTSGIAALMLRALLEAIRIHRLGQRARLMSGPVVEAVRSLAARAGIQRSIRVEVTRSGSSPYATGAFFPRIVVPERAIQELDAASMQAMLAHEIGHVARFDPLWTAAARSVAALFFFQPLNWLLVKRLDESAEYCCDEFAVDVTGNEVALARCLATVAEWIVGADTSLRAACPMAHRNSPLTSRVHRILATDGEPARPLGPLRWMGGAAIIATAFAAPGFAARATAGETEPKVELAAPAPLGSIEATGFETSRGTSRSAVPFEALELSVIQLGQEIDELIVVAARRDVPESTLQRLRALRNQTLGVHAIARKLQEKASRLRRSASSTRSSN</sequence>
<dbReference type="GO" id="GO:0008233">
    <property type="term" value="F:peptidase activity"/>
    <property type="evidence" value="ECO:0007669"/>
    <property type="project" value="UniProtKB-KW"/>
</dbReference>
<dbReference type="PANTHER" id="PTHR34978:SF3">
    <property type="entry name" value="SLR0241 PROTEIN"/>
    <property type="match status" value="1"/>
</dbReference>
<dbReference type="RefSeq" id="WP_145204795.1">
    <property type="nucleotide sequence ID" value="NZ_CP036434.1"/>
</dbReference>
<name>A0A518F0B5_9BACT</name>
<feature type="transmembrane region" description="Helical" evidence="1">
    <location>
        <begin position="164"/>
        <end position="186"/>
    </location>
</feature>
<dbReference type="CDD" id="cd07341">
    <property type="entry name" value="M56_BlaR1_MecR1_like"/>
    <property type="match status" value="1"/>
</dbReference>
<evidence type="ECO:0000313" key="4">
    <source>
        <dbReference type="Proteomes" id="UP000320390"/>
    </source>
</evidence>
<evidence type="ECO:0000256" key="1">
    <source>
        <dbReference type="SAM" id="Phobius"/>
    </source>
</evidence>
<keyword evidence="1" id="KW-1133">Transmembrane helix</keyword>
<keyword evidence="3" id="KW-0378">Hydrolase</keyword>
<dbReference type="GO" id="GO:0006508">
    <property type="term" value="P:proteolysis"/>
    <property type="evidence" value="ECO:0007669"/>
    <property type="project" value="UniProtKB-KW"/>
</dbReference>
<gene>
    <name evidence="3" type="primary">htpX_2</name>
    <name evidence="3" type="ORF">Poly30_53480</name>
</gene>
<dbReference type="Gene3D" id="3.30.2010.10">
    <property type="entry name" value="Metalloproteases ('zincins'), catalytic domain"/>
    <property type="match status" value="1"/>
</dbReference>
<organism evidence="3 4">
    <name type="scientific">Saltatorellus ferox</name>
    <dbReference type="NCBI Taxonomy" id="2528018"/>
    <lineage>
        <taxon>Bacteria</taxon>
        <taxon>Pseudomonadati</taxon>
        <taxon>Planctomycetota</taxon>
        <taxon>Planctomycetia</taxon>
        <taxon>Planctomycetia incertae sedis</taxon>
        <taxon>Saltatorellus</taxon>
    </lineage>
</organism>
<proteinExistence type="predicted"/>